<organism evidence="1 2">
    <name type="scientific">Cryptotermes secundus</name>
    <dbReference type="NCBI Taxonomy" id="105785"/>
    <lineage>
        <taxon>Eukaryota</taxon>
        <taxon>Metazoa</taxon>
        <taxon>Ecdysozoa</taxon>
        <taxon>Arthropoda</taxon>
        <taxon>Hexapoda</taxon>
        <taxon>Insecta</taxon>
        <taxon>Pterygota</taxon>
        <taxon>Neoptera</taxon>
        <taxon>Polyneoptera</taxon>
        <taxon>Dictyoptera</taxon>
        <taxon>Blattodea</taxon>
        <taxon>Blattoidea</taxon>
        <taxon>Termitoidae</taxon>
        <taxon>Kalotermitidae</taxon>
        <taxon>Cryptotermitinae</taxon>
        <taxon>Cryptotermes</taxon>
    </lineage>
</organism>
<dbReference type="STRING" id="105785.A0A2J7R5S3"/>
<keyword evidence="2" id="KW-1185">Reference proteome</keyword>
<name>A0A2J7R5S3_9NEOP</name>
<dbReference type="GO" id="GO:0003676">
    <property type="term" value="F:nucleic acid binding"/>
    <property type="evidence" value="ECO:0007669"/>
    <property type="project" value="InterPro"/>
</dbReference>
<dbReference type="AlphaFoldDB" id="A0A2J7R5S3"/>
<dbReference type="PANTHER" id="PTHR46060:SF1">
    <property type="entry name" value="MARINER MOS1 TRANSPOSASE-LIKE PROTEIN"/>
    <property type="match status" value="1"/>
</dbReference>
<evidence type="ECO:0000313" key="2">
    <source>
        <dbReference type="Proteomes" id="UP000235965"/>
    </source>
</evidence>
<proteinExistence type="predicted"/>
<dbReference type="InParanoid" id="A0A2J7R5S3"/>
<comment type="caution">
    <text evidence="1">The sequence shown here is derived from an EMBL/GenBank/DDBJ whole genome shotgun (WGS) entry which is preliminary data.</text>
</comment>
<protein>
    <submittedName>
        <fullName evidence="1">Uncharacterized protein</fullName>
    </submittedName>
</protein>
<dbReference type="InterPro" id="IPR052709">
    <property type="entry name" value="Transposase-MT_Hybrid"/>
</dbReference>
<reference evidence="1 2" key="1">
    <citation type="submission" date="2017-12" db="EMBL/GenBank/DDBJ databases">
        <title>Hemimetabolous genomes reveal molecular basis of termite eusociality.</title>
        <authorList>
            <person name="Harrison M.C."/>
            <person name="Jongepier E."/>
            <person name="Robertson H.M."/>
            <person name="Arning N."/>
            <person name="Bitard-Feildel T."/>
            <person name="Chao H."/>
            <person name="Childers C.P."/>
            <person name="Dinh H."/>
            <person name="Doddapaneni H."/>
            <person name="Dugan S."/>
            <person name="Gowin J."/>
            <person name="Greiner C."/>
            <person name="Han Y."/>
            <person name="Hu H."/>
            <person name="Hughes D.S.T."/>
            <person name="Huylmans A.-K."/>
            <person name="Kemena C."/>
            <person name="Kremer L.P.M."/>
            <person name="Lee S.L."/>
            <person name="Lopez-Ezquerra A."/>
            <person name="Mallet L."/>
            <person name="Monroy-Kuhn J.M."/>
            <person name="Moser A."/>
            <person name="Murali S.C."/>
            <person name="Muzny D.M."/>
            <person name="Otani S."/>
            <person name="Piulachs M.-D."/>
            <person name="Poelchau M."/>
            <person name="Qu J."/>
            <person name="Schaub F."/>
            <person name="Wada-Katsumata A."/>
            <person name="Worley K.C."/>
            <person name="Xie Q."/>
            <person name="Ylla G."/>
            <person name="Poulsen M."/>
            <person name="Gibbs R.A."/>
            <person name="Schal C."/>
            <person name="Richards S."/>
            <person name="Belles X."/>
            <person name="Korb J."/>
            <person name="Bornberg-Bauer E."/>
        </authorList>
    </citation>
    <scope>NUCLEOTIDE SEQUENCE [LARGE SCALE GENOMIC DNA]</scope>
    <source>
        <tissue evidence="1">Whole body</tissue>
    </source>
</reference>
<accession>A0A2J7R5S3</accession>
<dbReference type="InterPro" id="IPR036397">
    <property type="entry name" value="RNaseH_sf"/>
</dbReference>
<dbReference type="EMBL" id="NEVH01006990">
    <property type="protein sequence ID" value="PNF36184.1"/>
    <property type="molecule type" value="Genomic_DNA"/>
</dbReference>
<dbReference type="InterPro" id="IPR001888">
    <property type="entry name" value="Transposase_1"/>
</dbReference>
<dbReference type="PANTHER" id="PTHR46060">
    <property type="entry name" value="MARINER MOS1 TRANSPOSASE-LIKE PROTEIN"/>
    <property type="match status" value="1"/>
</dbReference>
<gene>
    <name evidence="1" type="ORF">B7P43_G10686</name>
</gene>
<evidence type="ECO:0000313" key="1">
    <source>
        <dbReference type="EMBL" id="PNF36184.1"/>
    </source>
</evidence>
<dbReference type="Proteomes" id="UP000235965">
    <property type="component" value="Unassembled WGS sequence"/>
</dbReference>
<dbReference type="Gene3D" id="3.30.420.10">
    <property type="entry name" value="Ribonuclease H-like superfamily/Ribonuclease H"/>
    <property type="match status" value="1"/>
</dbReference>
<dbReference type="Pfam" id="PF01359">
    <property type="entry name" value="Transposase_1"/>
    <property type="match status" value="1"/>
</dbReference>
<sequence length="100" mass="12063">MDSVEQLQEDNFLDHVIFGDETWCYQHEPQTKRQSMEWRSKNSPRTKKLWMSKSKIKTMLTCFFDIWCIIHFEFVPKGTTVNETFNVKVLKRLIDSVRCK</sequence>